<name>A0AAW1FMH8_ZOAVI</name>
<evidence type="ECO:0000259" key="5">
    <source>
        <dbReference type="Pfam" id="PF02892"/>
    </source>
</evidence>
<gene>
    <name evidence="6" type="ORF">VZT92_005846</name>
</gene>
<dbReference type="EMBL" id="JBCEZU010000045">
    <property type="protein sequence ID" value="KAK9536024.1"/>
    <property type="molecule type" value="Genomic_DNA"/>
</dbReference>
<sequence>MPKGKRSKVWLYFAKKDVNNATYRKCNKTIACKAGNTSNLMKRLATHNIHLKAETCTVFDCLPEHESMPSTSAGRVGLPGPGDGETGPTSEKVDTDDDDNSSLASG</sequence>
<evidence type="ECO:0000313" key="7">
    <source>
        <dbReference type="Proteomes" id="UP001488805"/>
    </source>
</evidence>
<evidence type="ECO:0000256" key="4">
    <source>
        <dbReference type="SAM" id="MobiDB-lite"/>
    </source>
</evidence>
<accession>A0AAW1FMH8</accession>
<organism evidence="6 7">
    <name type="scientific">Zoarces viviparus</name>
    <name type="common">Viviparous eelpout</name>
    <name type="synonym">Blennius viviparus</name>
    <dbReference type="NCBI Taxonomy" id="48416"/>
    <lineage>
        <taxon>Eukaryota</taxon>
        <taxon>Metazoa</taxon>
        <taxon>Chordata</taxon>
        <taxon>Craniata</taxon>
        <taxon>Vertebrata</taxon>
        <taxon>Euteleostomi</taxon>
        <taxon>Actinopterygii</taxon>
        <taxon>Neopterygii</taxon>
        <taxon>Teleostei</taxon>
        <taxon>Neoteleostei</taxon>
        <taxon>Acanthomorphata</taxon>
        <taxon>Eupercaria</taxon>
        <taxon>Perciformes</taxon>
        <taxon>Cottioidei</taxon>
        <taxon>Zoarcales</taxon>
        <taxon>Zoarcidae</taxon>
        <taxon>Zoarcinae</taxon>
        <taxon>Zoarces</taxon>
    </lineage>
</organism>
<keyword evidence="1" id="KW-0479">Metal-binding</keyword>
<keyword evidence="3" id="KW-0862">Zinc</keyword>
<proteinExistence type="predicted"/>
<evidence type="ECO:0000256" key="3">
    <source>
        <dbReference type="ARBA" id="ARBA00022833"/>
    </source>
</evidence>
<comment type="caution">
    <text evidence="6">The sequence shown here is derived from an EMBL/GenBank/DDBJ whole genome shotgun (WGS) entry which is preliminary data.</text>
</comment>
<reference evidence="6 7" key="1">
    <citation type="journal article" date="2024" name="Genome Biol. Evol.">
        <title>Chromosome-level genome assembly of the viviparous eelpout Zoarces viviparus.</title>
        <authorList>
            <person name="Fuhrmann N."/>
            <person name="Brasseur M.V."/>
            <person name="Bakowski C.E."/>
            <person name="Podsiadlowski L."/>
            <person name="Prost S."/>
            <person name="Krehenwinkel H."/>
            <person name="Mayer C."/>
        </authorList>
    </citation>
    <scope>NUCLEOTIDE SEQUENCE [LARGE SCALE GENOMIC DNA]</scope>
    <source>
        <strain evidence="6">NO-MEL_2022_Ind0_liver</strain>
    </source>
</reference>
<keyword evidence="7" id="KW-1185">Reference proteome</keyword>
<evidence type="ECO:0000313" key="6">
    <source>
        <dbReference type="EMBL" id="KAK9536024.1"/>
    </source>
</evidence>
<dbReference type="GO" id="GO:0008270">
    <property type="term" value="F:zinc ion binding"/>
    <property type="evidence" value="ECO:0007669"/>
    <property type="project" value="UniProtKB-KW"/>
</dbReference>
<dbReference type="SMART" id="SM00614">
    <property type="entry name" value="ZnF_BED"/>
    <property type="match status" value="1"/>
</dbReference>
<evidence type="ECO:0000256" key="1">
    <source>
        <dbReference type="ARBA" id="ARBA00022723"/>
    </source>
</evidence>
<dbReference type="AlphaFoldDB" id="A0AAW1FMH8"/>
<dbReference type="InterPro" id="IPR003656">
    <property type="entry name" value="Znf_BED"/>
</dbReference>
<feature type="region of interest" description="Disordered" evidence="4">
    <location>
        <begin position="67"/>
        <end position="106"/>
    </location>
</feature>
<protein>
    <recommendedName>
        <fullName evidence="5">BED-type domain-containing protein</fullName>
    </recommendedName>
</protein>
<dbReference type="GO" id="GO:0003677">
    <property type="term" value="F:DNA binding"/>
    <property type="evidence" value="ECO:0007669"/>
    <property type="project" value="InterPro"/>
</dbReference>
<keyword evidence="2" id="KW-0863">Zinc-finger</keyword>
<dbReference type="Proteomes" id="UP001488805">
    <property type="component" value="Unassembled WGS sequence"/>
</dbReference>
<feature type="domain" description="BED-type" evidence="5">
    <location>
        <begin position="7"/>
        <end position="42"/>
    </location>
</feature>
<evidence type="ECO:0000256" key="2">
    <source>
        <dbReference type="ARBA" id="ARBA00022771"/>
    </source>
</evidence>
<dbReference type="Pfam" id="PF02892">
    <property type="entry name" value="zf-BED"/>
    <property type="match status" value="1"/>
</dbReference>